<evidence type="ECO:0000256" key="3">
    <source>
        <dbReference type="ARBA" id="ARBA00022679"/>
    </source>
</evidence>
<accession>A0A8H7BTQ1</accession>
<comment type="similarity">
    <text evidence="10">Belongs to the protein kinase superfamily.</text>
</comment>
<dbReference type="EC" id="2.7.11.1" evidence="1"/>
<dbReference type="OrthoDB" id="289250at2759"/>
<dbReference type="Pfam" id="PF00069">
    <property type="entry name" value="Pkinase"/>
    <property type="match status" value="1"/>
</dbReference>
<feature type="compositionally biased region" description="Polar residues" evidence="11">
    <location>
        <begin position="82"/>
        <end position="99"/>
    </location>
</feature>
<protein>
    <recommendedName>
        <fullName evidence="1">non-specific serine/threonine protein kinase</fullName>
        <ecNumber evidence="1">2.7.11.1</ecNumber>
    </recommendedName>
</protein>
<dbReference type="GO" id="GO:0007165">
    <property type="term" value="P:signal transduction"/>
    <property type="evidence" value="ECO:0007669"/>
    <property type="project" value="TreeGrafter"/>
</dbReference>
<dbReference type="GO" id="GO:0004674">
    <property type="term" value="F:protein serine/threonine kinase activity"/>
    <property type="evidence" value="ECO:0007669"/>
    <property type="project" value="UniProtKB-KW"/>
</dbReference>
<reference evidence="13" key="1">
    <citation type="submission" date="2020-01" db="EMBL/GenBank/DDBJ databases">
        <title>Genome Sequencing of Three Apophysomyces-Like Fungal Strains Confirms a Novel Fungal Genus in the Mucoromycota with divergent Burkholderia-like Endosymbiotic Bacteria.</title>
        <authorList>
            <person name="Stajich J.E."/>
            <person name="Macias A.M."/>
            <person name="Carter-House D."/>
            <person name="Lovett B."/>
            <person name="Kasson L.R."/>
            <person name="Berry K."/>
            <person name="Grigoriev I."/>
            <person name="Chang Y."/>
            <person name="Spatafora J."/>
            <person name="Kasson M.T."/>
        </authorList>
    </citation>
    <scope>NUCLEOTIDE SEQUENCE</scope>
    <source>
        <strain evidence="13">NRRL A-21654</strain>
    </source>
</reference>
<dbReference type="InterPro" id="IPR017441">
    <property type="entry name" value="Protein_kinase_ATP_BS"/>
</dbReference>
<evidence type="ECO:0000313" key="13">
    <source>
        <dbReference type="EMBL" id="KAF7732513.1"/>
    </source>
</evidence>
<organism evidence="13 14">
    <name type="scientific">Apophysomyces ossiformis</name>
    <dbReference type="NCBI Taxonomy" id="679940"/>
    <lineage>
        <taxon>Eukaryota</taxon>
        <taxon>Fungi</taxon>
        <taxon>Fungi incertae sedis</taxon>
        <taxon>Mucoromycota</taxon>
        <taxon>Mucoromycotina</taxon>
        <taxon>Mucoromycetes</taxon>
        <taxon>Mucorales</taxon>
        <taxon>Mucorineae</taxon>
        <taxon>Mucoraceae</taxon>
        <taxon>Apophysomyces</taxon>
    </lineage>
</organism>
<keyword evidence="14" id="KW-1185">Reference proteome</keyword>
<name>A0A8H7BTQ1_9FUNG</name>
<dbReference type="EMBL" id="JABAYA010000002">
    <property type="protein sequence ID" value="KAF7732513.1"/>
    <property type="molecule type" value="Genomic_DNA"/>
</dbReference>
<gene>
    <name evidence="13" type="ORF">EC973_003259</name>
</gene>
<keyword evidence="5" id="KW-0418">Kinase</keyword>
<evidence type="ECO:0000259" key="12">
    <source>
        <dbReference type="PROSITE" id="PS50011"/>
    </source>
</evidence>
<evidence type="ECO:0000256" key="5">
    <source>
        <dbReference type="ARBA" id="ARBA00022777"/>
    </source>
</evidence>
<dbReference type="GO" id="GO:0005524">
    <property type="term" value="F:ATP binding"/>
    <property type="evidence" value="ECO:0007669"/>
    <property type="project" value="UniProtKB-UniRule"/>
</dbReference>
<dbReference type="FunFam" id="3.30.200.20:FF:000042">
    <property type="entry name" value="Aurora kinase A"/>
    <property type="match status" value="1"/>
</dbReference>
<feature type="domain" description="Protein kinase" evidence="12">
    <location>
        <begin position="219"/>
        <end position="488"/>
    </location>
</feature>
<sequence length="492" mass="55728">MPTPRPPPSLRQTAIHSCRTESTEDSQSYASRLRNIMAASRHTTPTITTTSTTSTTNSASILSPIPNHLHATTISSAINNHQTLASPSPQSLVRRSGSYSDDEIMPLPTPMPVSYSPTEHSHYTFLKDRLDPAHSPVTPEEGPSISIPVIAVSPSFPPLAEDKIPSLSEEPMLGDIEDPTYHQRRIWDIPMTREQKFSTPASFPYSEEEYLINKQLDKYRIKKLLGVGAFSKVYLAENLYNGEKYAIKVIQKERMLNDSRMRSSIEREVGILKYIHHPNVVQLEATMETERDLCIVLEYARGGELFDLVQKMHRDQQQLDEQLVKKTFLSLVDVVQWMHQHNIVHRDLKLENVLVHVTEDGTPIVKVTDFGLARVVDPEAPTLTTRCGSEEYTAPEIVQGLGYDGRKTDTWALGIILYALLVGYLPFRYNPAKGERVSQLFYRIVKAETKWPSNHSISAEARQVVERILVRNPDKRINLQDIPNLPWFADTI</sequence>
<dbReference type="PANTHER" id="PTHR43895:SF32">
    <property type="entry name" value="SERINE_THREONINE-PROTEIN KINASE CHK1"/>
    <property type="match status" value="1"/>
</dbReference>
<comment type="catalytic activity">
    <reaction evidence="7">
        <text>L-threonyl-[protein] + ATP = O-phospho-L-threonyl-[protein] + ADP + H(+)</text>
        <dbReference type="Rhea" id="RHEA:46608"/>
        <dbReference type="Rhea" id="RHEA-COMP:11060"/>
        <dbReference type="Rhea" id="RHEA-COMP:11605"/>
        <dbReference type="ChEBI" id="CHEBI:15378"/>
        <dbReference type="ChEBI" id="CHEBI:30013"/>
        <dbReference type="ChEBI" id="CHEBI:30616"/>
        <dbReference type="ChEBI" id="CHEBI:61977"/>
        <dbReference type="ChEBI" id="CHEBI:456216"/>
        <dbReference type="EC" id="2.7.11.1"/>
    </reaction>
</comment>
<evidence type="ECO:0000256" key="8">
    <source>
        <dbReference type="ARBA" id="ARBA00048679"/>
    </source>
</evidence>
<dbReference type="Proteomes" id="UP000605846">
    <property type="component" value="Unassembled WGS sequence"/>
</dbReference>
<evidence type="ECO:0000256" key="7">
    <source>
        <dbReference type="ARBA" id="ARBA00047899"/>
    </source>
</evidence>
<keyword evidence="3" id="KW-0808">Transferase</keyword>
<feature type="binding site" evidence="9">
    <location>
        <position position="248"/>
    </location>
    <ligand>
        <name>ATP</name>
        <dbReference type="ChEBI" id="CHEBI:30616"/>
    </ligand>
</feature>
<evidence type="ECO:0000256" key="2">
    <source>
        <dbReference type="ARBA" id="ARBA00022527"/>
    </source>
</evidence>
<dbReference type="Gene3D" id="1.10.510.10">
    <property type="entry name" value="Transferase(Phosphotransferase) domain 1"/>
    <property type="match status" value="1"/>
</dbReference>
<proteinExistence type="inferred from homology"/>
<evidence type="ECO:0000256" key="10">
    <source>
        <dbReference type="RuleBase" id="RU000304"/>
    </source>
</evidence>
<dbReference type="FunFam" id="1.10.510.10:FF:000571">
    <property type="entry name" value="Maternal embryonic leucine zipper kinase"/>
    <property type="match status" value="1"/>
</dbReference>
<evidence type="ECO:0000256" key="4">
    <source>
        <dbReference type="ARBA" id="ARBA00022741"/>
    </source>
</evidence>
<dbReference type="PROSITE" id="PS00108">
    <property type="entry name" value="PROTEIN_KINASE_ST"/>
    <property type="match status" value="1"/>
</dbReference>
<keyword evidence="6 9" id="KW-0067">ATP-binding</keyword>
<keyword evidence="4 9" id="KW-0547">Nucleotide-binding</keyword>
<evidence type="ECO:0000313" key="14">
    <source>
        <dbReference type="Proteomes" id="UP000605846"/>
    </source>
</evidence>
<feature type="compositionally biased region" description="Low complexity" evidence="11">
    <location>
        <begin position="43"/>
        <end position="60"/>
    </location>
</feature>
<dbReference type="PROSITE" id="PS50011">
    <property type="entry name" value="PROTEIN_KINASE_DOM"/>
    <property type="match status" value="1"/>
</dbReference>
<dbReference type="PANTHER" id="PTHR43895">
    <property type="entry name" value="CALCIUM/CALMODULIN-DEPENDENT PROTEIN KINASE KINASE-RELATED"/>
    <property type="match status" value="1"/>
</dbReference>
<evidence type="ECO:0000256" key="1">
    <source>
        <dbReference type="ARBA" id="ARBA00012513"/>
    </source>
</evidence>
<evidence type="ECO:0000256" key="11">
    <source>
        <dbReference type="SAM" id="MobiDB-lite"/>
    </source>
</evidence>
<dbReference type="InterPro" id="IPR000719">
    <property type="entry name" value="Prot_kinase_dom"/>
</dbReference>
<keyword evidence="2 10" id="KW-0723">Serine/threonine-protein kinase</keyword>
<feature type="region of interest" description="Disordered" evidence="11">
    <location>
        <begin position="82"/>
        <end position="116"/>
    </location>
</feature>
<feature type="region of interest" description="Disordered" evidence="11">
    <location>
        <begin position="38"/>
        <end position="63"/>
    </location>
</feature>
<dbReference type="SUPFAM" id="SSF56112">
    <property type="entry name" value="Protein kinase-like (PK-like)"/>
    <property type="match status" value="1"/>
</dbReference>
<dbReference type="PROSITE" id="PS00107">
    <property type="entry name" value="PROTEIN_KINASE_ATP"/>
    <property type="match status" value="1"/>
</dbReference>
<dbReference type="AlphaFoldDB" id="A0A8H7BTQ1"/>
<dbReference type="InterPro" id="IPR011009">
    <property type="entry name" value="Kinase-like_dom_sf"/>
</dbReference>
<dbReference type="SMART" id="SM00220">
    <property type="entry name" value="S_TKc"/>
    <property type="match status" value="1"/>
</dbReference>
<evidence type="ECO:0000256" key="9">
    <source>
        <dbReference type="PROSITE-ProRule" id="PRU10141"/>
    </source>
</evidence>
<dbReference type="InterPro" id="IPR008271">
    <property type="entry name" value="Ser/Thr_kinase_AS"/>
</dbReference>
<comment type="catalytic activity">
    <reaction evidence="8">
        <text>L-seryl-[protein] + ATP = O-phospho-L-seryl-[protein] + ADP + H(+)</text>
        <dbReference type="Rhea" id="RHEA:17989"/>
        <dbReference type="Rhea" id="RHEA-COMP:9863"/>
        <dbReference type="Rhea" id="RHEA-COMP:11604"/>
        <dbReference type="ChEBI" id="CHEBI:15378"/>
        <dbReference type="ChEBI" id="CHEBI:29999"/>
        <dbReference type="ChEBI" id="CHEBI:30616"/>
        <dbReference type="ChEBI" id="CHEBI:83421"/>
        <dbReference type="ChEBI" id="CHEBI:456216"/>
        <dbReference type="EC" id="2.7.11.1"/>
    </reaction>
</comment>
<evidence type="ECO:0000256" key="6">
    <source>
        <dbReference type="ARBA" id="ARBA00022840"/>
    </source>
</evidence>
<comment type="caution">
    <text evidence="13">The sequence shown here is derived from an EMBL/GenBank/DDBJ whole genome shotgun (WGS) entry which is preliminary data.</text>
</comment>